<dbReference type="InterPro" id="IPR001867">
    <property type="entry name" value="OmpR/PhoB-type_DNA-bd"/>
</dbReference>
<dbReference type="EMBL" id="FPHF01000018">
    <property type="protein sequence ID" value="SFV52570.1"/>
    <property type="molecule type" value="Genomic_DNA"/>
</dbReference>
<dbReference type="GO" id="GO:0000976">
    <property type="term" value="F:transcription cis-regulatory region binding"/>
    <property type="evidence" value="ECO:0007669"/>
    <property type="project" value="TreeGrafter"/>
</dbReference>
<gene>
    <name evidence="8" type="ORF">MNB_SM-4-163</name>
</gene>
<protein>
    <submittedName>
        <fullName evidence="8">Two-component response regulator</fullName>
    </submittedName>
</protein>
<dbReference type="SMART" id="SM00862">
    <property type="entry name" value="Trans_reg_C"/>
    <property type="match status" value="1"/>
</dbReference>
<dbReference type="SUPFAM" id="SSF52172">
    <property type="entry name" value="CheY-like"/>
    <property type="match status" value="1"/>
</dbReference>
<dbReference type="GO" id="GO:0032993">
    <property type="term" value="C:protein-DNA complex"/>
    <property type="evidence" value="ECO:0007669"/>
    <property type="project" value="TreeGrafter"/>
</dbReference>
<dbReference type="GO" id="GO:0000156">
    <property type="term" value="F:phosphorelay response regulator activity"/>
    <property type="evidence" value="ECO:0007669"/>
    <property type="project" value="TreeGrafter"/>
</dbReference>
<evidence type="ECO:0000256" key="2">
    <source>
        <dbReference type="ARBA" id="ARBA00023012"/>
    </source>
</evidence>
<sequence>MARLLLLEDDIILGDTLQELLESEGYEVVLVTHGNSVLELTSSQSFELMLFDVNVPDFNGFELLKMLRDSGDTTPCIFLTSLSDIASLSKGFEVGADDYLKKPFDFDELLVRIKAVLRKSFQAVENEVKYKYLVYKIATNELFHKKELLPFAPQEQKLLALFFKNINITLRKEELLFELNSESMASEGALRVYITKLRKIGLEIQTIKGTGYRLVKA</sequence>
<feature type="domain" description="OmpR/PhoB-type" evidence="7">
    <location>
        <begin position="125"/>
        <end position="216"/>
    </location>
</feature>
<evidence type="ECO:0000313" key="8">
    <source>
        <dbReference type="EMBL" id="SFV52570.1"/>
    </source>
</evidence>
<keyword evidence="1" id="KW-0597">Phosphoprotein</keyword>
<dbReference type="Gene3D" id="6.10.250.690">
    <property type="match status" value="1"/>
</dbReference>
<keyword evidence="2" id="KW-0902">Two-component regulatory system</keyword>
<evidence type="ECO:0000256" key="4">
    <source>
        <dbReference type="ARBA" id="ARBA00023125"/>
    </source>
</evidence>
<keyword evidence="4" id="KW-0238">DNA-binding</keyword>
<dbReference type="PANTHER" id="PTHR48111">
    <property type="entry name" value="REGULATOR OF RPOS"/>
    <property type="match status" value="1"/>
</dbReference>
<name>A0A1W1BG87_9ZZZZ</name>
<evidence type="ECO:0000259" key="6">
    <source>
        <dbReference type="PROSITE" id="PS50110"/>
    </source>
</evidence>
<dbReference type="SMART" id="SM00448">
    <property type="entry name" value="REC"/>
    <property type="match status" value="1"/>
</dbReference>
<evidence type="ECO:0000259" key="7">
    <source>
        <dbReference type="PROSITE" id="PS51755"/>
    </source>
</evidence>
<evidence type="ECO:0000256" key="1">
    <source>
        <dbReference type="ARBA" id="ARBA00022553"/>
    </source>
</evidence>
<reference evidence="8" key="1">
    <citation type="submission" date="2016-10" db="EMBL/GenBank/DDBJ databases">
        <authorList>
            <person name="de Groot N.N."/>
        </authorList>
    </citation>
    <scope>NUCLEOTIDE SEQUENCE</scope>
</reference>
<organism evidence="8">
    <name type="scientific">hydrothermal vent metagenome</name>
    <dbReference type="NCBI Taxonomy" id="652676"/>
    <lineage>
        <taxon>unclassified sequences</taxon>
        <taxon>metagenomes</taxon>
        <taxon>ecological metagenomes</taxon>
    </lineage>
</organism>
<dbReference type="InterPro" id="IPR039420">
    <property type="entry name" value="WalR-like"/>
</dbReference>
<dbReference type="InterPro" id="IPR011006">
    <property type="entry name" value="CheY-like_superfamily"/>
</dbReference>
<dbReference type="PROSITE" id="PS50110">
    <property type="entry name" value="RESPONSE_REGULATORY"/>
    <property type="match status" value="1"/>
</dbReference>
<keyword evidence="3" id="KW-0805">Transcription regulation</keyword>
<keyword evidence="5" id="KW-0804">Transcription</keyword>
<dbReference type="AlphaFoldDB" id="A0A1W1BG87"/>
<feature type="domain" description="Response regulatory" evidence="6">
    <location>
        <begin position="3"/>
        <end position="117"/>
    </location>
</feature>
<accession>A0A1W1BG87</accession>
<dbReference type="GO" id="GO:0006355">
    <property type="term" value="P:regulation of DNA-templated transcription"/>
    <property type="evidence" value="ECO:0007669"/>
    <property type="project" value="InterPro"/>
</dbReference>
<dbReference type="PROSITE" id="PS51755">
    <property type="entry name" value="OMPR_PHOB"/>
    <property type="match status" value="1"/>
</dbReference>
<dbReference type="GO" id="GO:0005829">
    <property type="term" value="C:cytosol"/>
    <property type="evidence" value="ECO:0007669"/>
    <property type="project" value="TreeGrafter"/>
</dbReference>
<proteinExistence type="predicted"/>
<dbReference type="Gene3D" id="1.10.10.10">
    <property type="entry name" value="Winged helix-like DNA-binding domain superfamily/Winged helix DNA-binding domain"/>
    <property type="match status" value="1"/>
</dbReference>
<dbReference type="InterPro" id="IPR036388">
    <property type="entry name" value="WH-like_DNA-bd_sf"/>
</dbReference>
<evidence type="ECO:0000256" key="3">
    <source>
        <dbReference type="ARBA" id="ARBA00023015"/>
    </source>
</evidence>
<dbReference type="InterPro" id="IPR001789">
    <property type="entry name" value="Sig_transdc_resp-reg_receiver"/>
</dbReference>
<evidence type="ECO:0000256" key="5">
    <source>
        <dbReference type="ARBA" id="ARBA00023163"/>
    </source>
</evidence>
<dbReference type="Gene3D" id="3.40.50.2300">
    <property type="match status" value="1"/>
</dbReference>
<dbReference type="Pfam" id="PF00486">
    <property type="entry name" value="Trans_reg_C"/>
    <property type="match status" value="1"/>
</dbReference>
<dbReference type="Pfam" id="PF00072">
    <property type="entry name" value="Response_reg"/>
    <property type="match status" value="1"/>
</dbReference>
<dbReference type="PANTHER" id="PTHR48111:SF1">
    <property type="entry name" value="TWO-COMPONENT RESPONSE REGULATOR ORR33"/>
    <property type="match status" value="1"/>
</dbReference>